<reference evidence="6 7" key="1">
    <citation type="journal article" date="2023" name="IMA Fungus">
        <title>Comparative genomic study of the Penicillium genus elucidates a diverse pangenome and 15 lateral gene transfer events.</title>
        <authorList>
            <person name="Petersen C."/>
            <person name="Sorensen T."/>
            <person name="Nielsen M.R."/>
            <person name="Sondergaard T.E."/>
            <person name="Sorensen J.L."/>
            <person name="Fitzpatrick D.A."/>
            <person name="Frisvad J.C."/>
            <person name="Nielsen K.L."/>
        </authorList>
    </citation>
    <scope>NUCLEOTIDE SEQUENCE [LARGE SCALE GENOMIC DNA]</scope>
    <source>
        <strain evidence="6 7">IBT 35679</strain>
    </source>
</reference>
<feature type="transmembrane region" description="Helical" evidence="5">
    <location>
        <begin position="155"/>
        <end position="179"/>
    </location>
</feature>
<dbReference type="AlphaFoldDB" id="A0AAD6GEZ9"/>
<feature type="transmembrane region" description="Helical" evidence="5">
    <location>
        <begin position="80"/>
        <end position="98"/>
    </location>
</feature>
<dbReference type="GO" id="GO:0016020">
    <property type="term" value="C:membrane"/>
    <property type="evidence" value="ECO:0007669"/>
    <property type="project" value="UniProtKB-SubCell"/>
</dbReference>
<comment type="subcellular location">
    <subcellularLocation>
        <location evidence="1">Membrane</location>
        <topology evidence="1">Multi-pass membrane protein</topology>
    </subcellularLocation>
</comment>
<feature type="transmembrane region" description="Helical" evidence="5">
    <location>
        <begin position="15"/>
        <end position="34"/>
    </location>
</feature>
<evidence type="ECO:0000256" key="4">
    <source>
        <dbReference type="ARBA" id="ARBA00023136"/>
    </source>
</evidence>
<keyword evidence="2 5" id="KW-0812">Transmembrane</keyword>
<organism evidence="6 7">
    <name type="scientific">Penicillium frequentans</name>
    <dbReference type="NCBI Taxonomy" id="3151616"/>
    <lineage>
        <taxon>Eukaryota</taxon>
        <taxon>Fungi</taxon>
        <taxon>Dikarya</taxon>
        <taxon>Ascomycota</taxon>
        <taxon>Pezizomycotina</taxon>
        <taxon>Eurotiomycetes</taxon>
        <taxon>Eurotiomycetidae</taxon>
        <taxon>Eurotiales</taxon>
        <taxon>Aspergillaceae</taxon>
        <taxon>Penicillium</taxon>
    </lineage>
</organism>
<evidence type="ECO:0000256" key="5">
    <source>
        <dbReference type="SAM" id="Phobius"/>
    </source>
</evidence>
<dbReference type="PANTHER" id="PTHR31465:SF35">
    <property type="entry name" value="RTA1 DOMAIN PROTEIN-RELATED"/>
    <property type="match status" value="1"/>
</dbReference>
<sequence length="288" mass="31488">MADSTYILYNYNPSGVAAIIFIALFGLTTLAHIFQMIRSRTWFFIPFVIGGIFEIGGYAGRYVNSQQSPDWMTMPYAIQSLLLLIAPAFFAASIYMILGRCMIATGHDSLSVIPVKWLTKIFVGGDVISFLTQCAGGGVLSSAKSHSTVSLGENIIIVGLFIQIAFFGFFIVTAGIFHYRLRTCCDCGTKAAIPIGWKKCLYVLYTASVLILIRSIFRAIEYITGSTGPLMSTEVYLYVFDAALMFLTMTTFNILTPKSLVTARPTLPDVESANNSEMPGGSVGINEK</sequence>
<accession>A0AAD6GEZ9</accession>
<evidence type="ECO:0000313" key="7">
    <source>
        <dbReference type="Proteomes" id="UP001220324"/>
    </source>
</evidence>
<keyword evidence="7" id="KW-1185">Reference proteome</keyword>
<dbReference type="EMBL" id="JAQIZZ010000006">
    <property type="protein sequence ID" value="KAJ5538272.1"/>
    <property type="molecule type" value="Genomic_DNA"/>
</dbReference>
<evidence type="ECO:0000313" key="6">
    <source>
        <dbReference type="EMBL" id="KAJ5538272.1"/>
    </source>
</evidence>
<dbReference type="InterPro" id="IPR007568">
    <property type="entry name" value="RTA1"/>
</dbReference>
<keyword evidence="4 5" id="KW-0472">Membrane</keyword>
<name>A0AAD6GEZ9_9EURO</name>
<feature type="transmembrane region" description="Helical" evidence="5">
    <location>
        <begin position="200"/>
        <end position="220"/>
    </location>
</feature>
<evidence type="ECO:0000256" key="2">
    <source>
        <dbReference type="ARBA" id="ARBA00022692"/>
    </source>
</evidence>
<keyword evidence="3 5" id="KW-1133">Transmembrane helix</keyword>
<feature type="transmembrane region" description="Helical" evidence="5">
    <location>
        <begin position="41"/>
        <end position="60"/>
    </location>
</feature>
<feature type="transmembrane region" description="Helical" evidence="5">
    <location>
        <begin position="235"/>
        <end position="255"/>
    </location>
</feature>
<feature type="transmembrane region" description="Helical" evidence="5">
    <location>
        <begin position="118"/>
        <end position="143"/>
    </location>
</feature>
<comment type="caution">
    <text evidence="6">The sequence shown here is derived from an EMBL/GenBank/DDBJ whole genome shotgun (WGS) entry which is preliminary data.</text>
</comment>
<gene>
    <name evidence="6" type="ORF">N7494_007751</name>
</gene>
<proteinExistence type="predicted"/>
<protein>
    <submittedName>
        <fullName evidence="6">RTA-like protein</fullName>
    </submittedName>
</protein>
<dbReference type="Proteomes" id="UP001220324">
    <property type="component" value="Unassembled WGS sequence"/>
</dbReference>
<dbReference type="PANTHER" id="PTHR31465">
    <property type="entry name" value="PROTEIN RTA1-RELATED"/>
    <property type="match status" value="1"/>
</dbReference>
<dbReference type="Pfam" id="PF04479">
    <property type="entry name" value="RTA1"/>
    <property type="match status" value="1"/>
</dbReference>
<evidence type="ECO:0000256" key="3">
    <source>
        <dbReference type="ARBA" id="ARBA00022989"/>
    </source>
</evidence>
<evidence type="ECO:0000256" key="1">
    <source>
        <dbReference type="ARBA" id="ARBA00004141"/>
    </source>
</evidence>